<comment type="similarity">
    <text evidence="1 2">Belongs to the peptidase C14A family.</text>
</comment>
<feature type="domain" description="Caspase family p20" evidence="5">
    <location>
        <begin position="21"/>
        <end position="163"/>
    </location>
</feature>
<evidence type="ECO:0000313" key="6">
    <source>
        <dbReference type="EMBL" id="GFN78499.1"/>
    </source>
</evidence>
<organism evidence="6 7">
    <name type="scientific">Plakobranchus ocellatus</name>
    <dbReference type="NCBI Taxonomy" id="259542"/>
    <lineage>
        <taxon>Eukaryota</taxon>
        <taxon>Metazoa</taxon>
        <taxon>Spiralia</taxon>
        <taxon>Lophotrochozoa</taxon>
        <taxon>Mollusca</taxon>
        <taxon>Gastropoda</taxon>
        <taxon>Heterobranchia</taxon>
        <taxon>Euthyneura</taxon>
        <taxon>Panpulmonata</taxon>
        <taxon>Sacoglossa</taxon>
        <taxon>Placobranchoidea</taxon>
        <taxon>Plakobranchidae</taxon>
        <taxon>Plakobranchus</taxon>
    </lineage>
</organism>
<dbReference type="PROSITE" id="PS50208">
    <property type="entry name" value="CASPASE_P20"/>
    <property type="match status" value="1"/>
</dbReference>
<evidence type="ECO:0000256" key="3">
    <source>
        <dbReference type="SAM" id="MobiDB-lite"/>
    </source>
</evidence>
<name>A0AAV3Y5X0_9GAST</name>
<evidence type="ECO:0000259" key="4">
    <source>
        <dbReference type="PROSITE" id="PS50207"/>
    </source>
</evidence>
<reference evidence="6 7" key="1">
    <citation type="journal article" date="2021" name="Elife">
        <title>Chloroplast acquisition without the gene transfer in kleptoplastic sea slugs, Plakobranchus ocellatus.</title>
        <authorList>
            <person name="Maeda T."/>
            <person name="Takahashi S."/>
            <person name="Yoshida T."/>
            <person name="Shimamura S."/>
            <person name="Takaki Y."/>
            <person name="Nagai Y."/>
            <person name="Toyoda A."/>
            <person name="Suzuki Y."/>
            <person name="Arimoto A."/>
            <person name="Ishii H."/>
            <person name="Satoh N."/>
            <person name="Nishiyama T."/>
            <person name="Hasebe M."/>
            <person name="Maruyama T."/>
            <person name="Minagawa J."/>
            <person name="Obokata J."/>
            <person name="Shigenobu S."/>
        </authorList>
    </citation>
    <scope>NUCLEOTIDE SEQUENCE [LARGE SCALE GENOMIC DNA]</scope>
</reference>
<dbReference type="GO" id="GO:0006508">
    <property type="term" value="P:proteolysis"/>
    <property type="evidence" value="ECO:0007669"/>
    <property type="project" value="InterPro"/>
</dbReference>
<feature type="domain" description="Caspase family p10" evidence="4">
    <location>
        <begin position="305"/>
        <end position="400"/>
    </location>
</feature>
<dbReference type="PROSITE" id="PS50207">
    <property type="entry name" value="CASPASE_P10"/>
    <property type="match status" value="1"/>
</dbReference>
<accession>A0AAV3Y5X0</accession>
<dbReference type="PROSITE" id="PS01121">
    <property type="entry name" value="CASPASE_HIS"/>
    <property type="match status" value="1"/>
</dbReference>
<dbReference type="InterPro" id="IPR016129">
    <property type="entry name" value="Caspase_his_AS"/>
</dbReference>
<dbReference type="SMART" id="SM00115">
    <property type="entry name" value="CASc"/>
    <property type="match status" value="1"/>
</dbReference>
<dbReference type="InterPro" id="IPR001309">
    <property type="entry name" value="Pept_C14_p20"/>
</dbReference>
<feature type="compositionally biased region" description="Polar residues" evidence="3">
    <location>
        <begin position="219"/>
        <end position="228"/>
    </location>
</feature>
<keyword evidence="7" id="KW-1185">Reference proteome</keyword>
<dbReference type="Gene3D" id="3.40.50.1460">
    <property type="match status" value="1"/>
</dbReference>
<comment type="caution">
    <text evidence="6">The sequence shown here is derived from an EMBL/GenBank/DDBJ whole genome shotgun (WGS) entry which is preliminary data.</text>
</comment>
<dbReference type="Pfam" id="PF00656">
    <property type="entry name" value="Peptidase_C14"/>
    <property type="match status" value="1"/>
</dbReference>
<dbReference type="SUPFAM" id="SSF52129">
    <property type="entry name" value="Caspase-like"/>
    <property type="match status" value="2"/>
</dbReference>
<feature type="compositionally biased region" description="Basic and acidic residues" evidence="3">
    <location>
        <begin position="201"/>
        <end position="210"/>
    </location>
</feature>
<dbReference type="Proteomes" id="UP000735302">
    <property type="component" value="Unassembled WGS sequence"/>
</dbReference>
<evidence type="ECO:0000256" key="1">
    <source>
        <dbReference type="ARBA" id="ARBA00010134"/>
    </source>
</evidence>
<sequence length="404" mass="44854">MEHHKAGGDEDGDVYDFNYLKRGLAVIINNEDFSPSSDFDDRPGSSYDASALYHSFAHLGFDVLLYSNLTAWKMVEVLRAAARDYDHENADCFVCSVLTHGDQTWSNREYDRMGLTVRQDLLFGTDGKAVATRTVVELFNDTASPGLRGKPRLFFLQACRGNKLDEGQEMHVVTPIRGIRHRHGKDMPDAADGGGDGTLEAGKETIHTEDTGTAVEPAQRQTSLSSSVDPPGYPKIEDKVDAQPAPDDEDDENNHHQRNTGLTEEESQSTPSSSQKASFTDAYGEGQASNVDHFSGFLGKVQDVPVSPAPLYKDCLVMYATPPGYFAWRRKNGAWFIQSLCKVLDSRHLGNLSLVRALVQVNGFVARNYQSENPSKPSMHAKKEMPVIESMLVKDIFLTQKRRF</sequence>
<dbReference type="InterPro" id="IPR015917">
    <property type="entry name" value="Pept_C14A"/>
</dbReference>
<dbReference type="InterPro" id="IPR052039">
    <property type="entry name" value="Caspase-related_regulators"/>
</dbReference>
<dbReference type="PANTHER" id="PTHR22576:SF41">
    <property type="entry name" value="CASPASE 14, APOPTOSIS-RELATED CYSTEINE PEPTIDASE"/>
    <property type="match status" value="1"/>
</dbReference>
<dbReference type="InterPro" id="IPR002138">
    <property type="entry name" value="Pept_C14_p10"/>
</dbReference>
<gene>
    <name evidence="6" type="ORF">PoB_000500500</name>
</gene>
<feature type="region of interest" description="Disordered" evidence="3">
    <location>
        <begin position="177"/>
        <end position="281"/>
    </location>
</feature>
<protein>
    <submittedName>
        <fullName evidence="6">Caspase-3-like</fullName>
    </submittedName>
</protein>
<dbReference type="InterPro" id="IPR029030">
    <property type="entry name" value="Caspase-like_dom_sf"/>
</dbReference>
<dbReference type="GO" id="GO:0004197">
    <property type="term" value="F:cysteine-type endopeptidase activity"/>
    <property type="evidence" value="ECO:0007669"/>
    <property type="project" value="InterPro"/>
</dbReference>
<dbReference type="EMBL" id="BLXT01000588">
    <property type="protein sequence ID" value="GFN78499.1"/>
    <property type="molecule type" value="Genomic_DNA"/>
</dbReference>
<dbReference type="PRINTS" id="PR00376">
    <property type="entry name" value="IL1BCENZYME"/>
</dbReference>
<evidence type="ECO:0000256" key="2">
    <source>
        <dbReference type="RuleBase" id="RU003971"/>
    </source>
</evidence>
<dbReference type="InterPro" id="IPR011600">
    <property type="entry name" value="Pept_C14_caspase"/>
</dbReference>
<proteinExistence type="inferred from homology"/>
<evidence type="ECO:0000259" key="5">
    <source>
        <dbReference type="PROSITE" id="PS50208"/>
    </source>
</evidence>
<dbReference type="PANTHER" id="PTHR22576">
    <property type="entry name" value="MUCOSA ASSOCIATED LYMPHOID TISSUE LYMPHOMA TRANSLOCATION PROTEIN 1/PARACASPASE"/>
    <property type="match status" value="1"/>
</dbReference>
<dbReference type="AlphaFoldDB" id="A0AAV3Y5X0"/>
<evidence type="ECO:0000313" key="7">
    <source>
        <dbReference type="Proteomes" id="UP000735302"/>
    </source>
</evidence>
<dbReference type="Gene3D" id="3.30.70.1470">
    <property type="entry name" value="Caspase-like"/>
    <property type="match status" value="1"/>
</dbReference>